<sequence length="418" mass="45988">MVDPIDYGAPLRASMLGGLQAGTMLQGLGVRTLQMRQAQAQQEAQQQFQRDWQAAYSSGDPAALDAIVAKYPQQMETVQKAIGFRDDNHRMALGNAARDLRIAAASGNSEAFVQAAMKNRDVLQSIGSTPEELFQQYQQDPQGTQRIIDTVGMGALGVKDYYAEQGNRDDRQIKRETLAETARNNNMTNARGWAGLNQQAQFHADDMELKRLNYQQKQLENQYKAADNDLKRQAAQQKIDANNEAIAERQEQIKQGKDMSYEALQLARSIAKDPYLDVVTGSFQSRIPKFEGESIDLINKAKQLQAMLTAGNLKLLKGSMSDKDLAFLTSMSSGLNVGDNGIRGSYKAIKGRLEQIAGKLETSLKGYTPAYATGQAANSTPPAAVRNKTQSASPPTVRNTQNKPETPDHSPLWEMNNG</sequence>
<evidence type="ECO:0000313" key="4">
    <source>
        <dbReference type="Proteomes" id="UP001605250"/>
    </source>
</evidence>
<reference evidence="3 4" key="1">
    <citation type="submission" date="2024-07" db="EMBL/GenBank/DDBJ databases">
        <title>Novel bacterial strain Erwinia sp. OPT-41 promoting growth of various crops.</title>
        <authorList>
            <person name="Egorshina A."/>
            <person name="Lukyantsev M.A."/>
            <person name="Golubev S.N."/>
            <person name="Muratova A.Y."/>
            <person name="Bulygina E.A."/>
        </authorList>
    </citation>
    <scope>NUCLEOTIDE SEQUENCE [LARGE SCALE GENOMIC DNA]</scope>
    <source>
        <strain evidence="3 4">OPT-41</strain>
    </source>
</reference>
<evidence type="ECO:0000256" key="1">
    <source>
        <dbReference type="SAM" id="Coils"/>
    </source>
</evidence>
<organism evidence="3 4">
    <name type="scientific">Erwinia plantamica</name>
    <dbReference type="NCBI Taxonomy" id="3237104"/>
    <lineage>
        <taxon>Bacteria</taxon>
        <taxon>Pseudomonadati</taxon>
        <taxon>Pseudomonadota</taxon>
        <taxon>Gammaproteobacteria</taxon>
        <taxon>Enterobacterales</taxon>
        <taxon>Erwiniaceae</taxon>
        <taxon>Erwinia</taxon>
    </lineage>
</organism>
<comment type="caution">
    <text evidence="3">The sequence shown here is derived from an EMBL/GenBank/DDBJ whole genome shotgun (WGS) entry which is preliminary data.</text>
</comment>
<accession>A0ABW7CM81</accession>
<dbReference type="Proteomes" id="UP001605250">
    <property type="component" value="Unassembled WGS sequence"/>
</dbReference>
<gene>
    <name evidence="3" type="ORF">AB3U87_11565</name>
</gene>
<evidence type="ECO:0000313" key="3">
    <source>
        <dbReference type="EMBL" id="MFG6076995.1"/>
    </source>
</evidence>
<dbReference type="RefSeq" id="WP_394149083.1">
    <property type="nucleotide sequence ID" value="NZ_JBGCUC010000009.1"/>
</dbReference>
<dbReference type="EMBL" id="JBGCUC010000009">
    <property type="protein sequence ID" value="MFG6076995.1"/>
    <property type="molecule type" value="Genomic_DNA"/>
</dbReference>
<dbReference type="InterPro" id="IPR031619">
    <property type="entry name" value="Inj_translocase"/>
</dbReference>
<dbReference type="Pfam" id="PF16928">
    <property type="entry name" value="Inj_translocase"/>
    <property type="match status" value="1"/>
</dbReference>
<proteinExistence type="predicted"/>
<feature type="region of interest" description="Disordered" evidence="2">
    <location>
        <begin position="373"/>
        <end position="418"/>
    </location>
</feature>
<keyword evidence="1" id="KW-0175">Coiled coil</keyword>
<keyword evidence="4" id="KW-1185">Reference proteome</keyword>
<evidence type="ECO:0000256" key="2">
    <source>
        <dbReference type="SAM" id="MobiDB-lite"/>
    </source>
</evidence>
<feature type="compositionally biased region" description="Polar residues" evidence="2">
    <location>
        <begin position="375"/>
        <end position="404"/>
    </location>
</feature>
<name>A0ABW7CM81_9GAMM</name>
<protein>
    <submittedName>
        <fullName evidence="3">Phage DNA ejection protein</fullName>
    </submittedName>
</protein>
<feature type="coiled-coil region" evidence="1">
    <location>
        <begin position="209"/>
        <end position="252"/>
    </location>
</feature>